<dbReference type="PANTHER" id="PTHR21068:SF36">
    <property type="entry name" value="SENESCENCE_DEHYDRATION-ASSOCIATED PROTEIN-LIKE PROTEIN"/>
    <property type="match status" value="1"/>
</dbReference>
<dbReference type="Pfam" id="PF06911">
    <property type="entry name" value="Senescence"/>
    <property type="match status" value="1"/>
</dbReference>
<reference evidence="3" key="1">
    <citation type="submission" date="2023-10" db="EMBL/GenBank/DDBJ databases">
        <title>Chromosome-level genome of the transformable northern wattle, Acacia crassicarpa.</title>
        <authorList>
            <person name="Massaro I."/>
            <person name="Sinha N.R."/>
            <person name="Poethig S."/>
            <person name="Leichty A.R."/>
        </authorList>
    </citation>
    <scope>NUCLEOTIDE SEQUENCE</scope>
    <source>
        <strain evidence="3">Acra3RX</strain>
        <tissue evidence="3">Leaf</tissue>
    </source>
</reference>
<dbReference type="Proteomes" id="UP001293593">
    <property type="component" value="Unassembled WGS sequence"/>
</dbReference>
<dbReference type="GO" id="GO:0005886">
    <property type="term" value="C:plasma membrane"/>
    <property type="evidence" value="ECO:0007669"/>
    <property type="project" value="TreeGrafter"/>
</dbReference>
<accession>A0AAE1N5R2</accession>
<sequence length="378" mass="40910">MGCCFRGSRTQPPMAPSFEQYSYGPPPPPRNLRQEVLFQIPGCRVHLMDDGEAVELAQGHFEIVRIVDDNESLATIVRIAGGELQWPLTKDEPVVKLTAVNYLFSLAVKDGEPLSYGVTFSEQSIGSLGFLDSFLKDHACFTGLKSSHSRKNDLDWKEFAPKVDDYNHFLAKAIAGGTGHIVRGIFTCSNAYTNQIQKGGETILKGGAKDNNGIMRRDSRGYSSSGSTNKNQMNKNLKRARNVSKMTEKLSKSLLNGVGIVSGSVMGPIVRSKPGQAFFRMLPGEVLLASLDAVNKVLDAAEAAEKQTLAATSQTVTRSVTNRFGEDAGEATEHVLATAGHAANTAWNVFKIRKAINPATSSGKTGVLKNAIKNTSFR</sequence>
<feature type="region of interest" description="Disordered" evidence="1">
    <location>
        <begin position="207"/>
        <end position="232"/>
    </location>
</feature>
<organism evidence="3 4">
    <name type="scientific">Acacia crassicarpa</name>
    <name type="common">northern wattle</name>
    <dbReference type="NCBI Taxonomy" id="499986"/>
    <lineage>
        <taxon>Eukaryota</taxon>
        <taxon>Viridiplantae</taxon>
        <taxon>Streptophyta</taxon>
        <taxon>Embryophyta</taxon>
        <taxon>Tracheophyta</taxon>
        <taxon>Spermatophyta</taxon>
        <taxon>Magnoliopsida</taxon>
        <taxon>eudicotyledons</taxon>
        <taxon>Gunneridae</taxon>
        <taxon>Pentapetalae</taxon>
        <taxon>rosids</taxon>
        <taxon>fabids</taxon>
        <taxon>Fabales</taxon>
        <taxon>Fabaceae</taxon>
        <taxon>Caesalpinioideae</taxon>
        <taxon>mimosoid clade</taxon>
        <taxon>Acacieae</taxon>
        <taxon>Acacia</taxon>
    </lineage>
</organism>
<dbReference type="PANTHER" id="PTHR21068">
    <property type="entry name" value="SPARTIN"/>
    <property type="match status" value="1"/>
</dbReference>
<proteinExistence type="predicted"/>
<name>A0AAE1N5R2_9FABA</name>
<dbReference type="AlphaFoldDB" id="A0AAE1N5R2"/>
<evidence type="ECO:0000256" key="1">
    <source>
        <dbReference type="SAM" id="MobiDB-lite"/>
    </source>
</evidence>
<evidence type="ECO:0000313" key="4">
    <source>
        <dbReference type="Proteomes" id="UP001293593"/>
    </source>
</evidence>
<feature type="domain" description="Senescence" evidence="2">
    <location>
        <begin position="172"/>
        <end position="373"/>
    </location>
</feature>
<evidence type="ECO:0000313" key="3">
    <source>
        <dbReference type="EMBL" id="KAK4283868.1"/>
    </source>
</evidence>
<dbReference type="EMBL" id="JAWXYG010000001">
    <property type="protein sequence ID" value="KAK4283868.1"/>
    <property type="molecule type" value="Genomic_DNA"/>
</dbReference>
<protein>
    <recommendedName>
        <fullName evidence="2">Senescence domain-containing protein</fullName>
    </recommendedName>
</protein>
<dbReference type="InterPro" id="IPR045036">
    <property type="entry name" value="Spartin-like"/>
</dbReference>
<gene>
    <name evidence="3" type="ORF">QN277_000772</name>
</gene>
<comment type="caution">
    <text evidence="3">The sequence shown here is derived from an EMBL/GenBank/DDBJ whole genome shotgun (WGS) entry which is preliminary data.</text>
</comment>
<feature type="region of interest" description="Disordered" evidence="1">
    <location>
        <begin position="1"/>
        <end position="26"/>
    </location>
</feature>
<dbReference type="InterPro" id="IPR009686">
    <property type="entry name" value="Senescence/spartin_C"/>
</dbReference>
<evidence type="ECO:0000259" key="2">
    <source>
        <dbReference type="Pfam" id="PF06911"/>
    </source>
</evidence>
<keyword evidence="4" id="KW-1185">Reference proteome</keyword>